<evidence type="ECO:0000256" key="9">
    <source>
        <dbReference type="ARBA" id="ARBA00022777"/>
    </source>
</evidence>
<evidence type="ECO:0000259" key="17">
    <source>
        <dbReference type="PROSITE" id="PS50885"/>
    </source>
</evidence>
<dbReference type="SMART" id="SM00388">
    <property type="entry name" value="HisKA"/>
    <property type="match status" value="1"/>
</dbReference>
<organism evidence="18 19">
    <name type="scientific">Calorimonas adulescens</name>
    <dbReference type="NCBI Taxonomy" id="2606906"/>
    <lineage>
        <taxon>Bacteria</taxon>
        <taxon>Bacillati</taxon>
        <taxon>Bacillota</taxon>
        <taxon>Clostridia</taxon>
        <taxon>Thermoanaerobacterales</taxon>
        <taxon>Thermoanaerobacteraceae</taxon>
        <taxon>Calorimonas</taxon>
    </lineage>
</organism>
<sequence>MNLSIRFKLFIYMTVNIILFAILLYGSNTFFAEKYYISQKEHLLVQTGQKLLKLVDGKTTPEDFNDENLIYEINTLEKSIGGSIFIGTSDGTLFYPVQNGRNVPPRPGFPINPFYAPDKEQNPPGGLDLMILDQHKTRVKKWERYDDKSFFIITQDPNFKIDTLRYQIQLDSGLILLVWVPMAEITESASISNDFTAIVGLITVMITGIWALFISGKFTHPITEMNKITKKMAELDFSQTLKIDGEDEIGQLSRSINHLSHKLSEAIRELNDRNRRLEEDIERERKLDKMRREFISSVSHELKTPVFLIQGYAEGLKAGIADDKKKRDFYCDVIMEEAEKMDTLVKDLLTLSQIESGMFPVKKIPFNVSQLIKEIIFKYKPVLDEKGIHIEVDTEEALMAYADPARIEEAVVNFMNNAIDHVDEKKIIKLTAKPADQKIRISVYNSGMAIPEEALDKVWHSFYKVDKARKRALGGTGLGLAIVKAIQEAHKNAYGVANVDGGVEFWIELDKSDPGFIEF</sequence>
<dbReference type="CDD" id="cd00082">
    <property type="entry name" value="HisKA"/>
    <property type="match status" value="1"/>
</dbReference>
<keyword evidence="13 15" id="KW-0472">Membrane</keyword>
<dbReference type="Gene3D" id="3.30.565.10">
    <property type="entry name" value="Histidine kinase-like ATPase, C-terminal domain"/>
    <property type="match status" value="1"/>
</dbReference>
<keyword evidence="5" id="KW-0597">Phosphoprotein</keyword>
<keyword evidence="11 15" id="KW-1133">Transmembrane helix</keyword>
<feature type="coiled-coil region" evidence="14">
    <location>
        <begin position="260"/>
        <end position="287"/>
    </location>
</feature>
<dbReference type="GO" id="GO:0005886">
    <property type="term" value="C:plasma membrane"/>
    <property type="evidence" value="ECO:0007669"/>
    <property type="project" value="UniProtKB-SubCell"/>
</dbReference>
<dbReference type="InterPro" id="IPR050398">
    <property type="entry name" value="HssS/ArlS-like"/>
</dbReference>
<keyword evidence="19" id="KW-1185">Reference proteome</keyword>
<dbReference type="PANTHER" id="PTHR45528">
    <property type="entry name" value="SENSOR HISTIDINE KINASE CPXA"/>
    <property type="match status" value="1"/>
</dbReference>
<protein>
    <recommendedName>
        <fullName evidence="3">histidine kinase</fullName>
        <ecNumber evidence="3">2.7.13.3</ecNumber>
    </recommendedName>
</protein>
<evidence type="ECO:0000256" key="2">
    <source>
        <dbReference type="ARBA" id="ARBA00004651"/>
    </source>
</evidence>
<keyword evidence="9 18" id="KW-0418">Kinase</keyword>
<comment type="caution">
    <text evidence="18">The sequence shown here is derived from an EMBL/GenBank/DDBJ whole genome shotgun (WGS) entry which is preliminary data.</text>
</comment>
<evidence type="ECO:0000313" key="19">
    <source>
        <dbReference type="Proteomes" id="UP000322976"/>
    </source>
</evidence>
<feature type="transmembrane region" description="Helical" evidence="15">
    <location>
        <begin position="9"/>
        <end position="27"/>
    </location>
</feature>
<dbReference type="SMART" id="SM00304">
    <property type="entry name" value="HAMP"/>
    <property type="match status" value="1"/>
</dbReference>
<dbReference type="SUPFAM" id="SSF158472">
    <property type="entry name" value="HAMP domain-like"/>
    <property type="match status" value="1"/>
</dbReference>
<dbReference type="Gene3D" id="6.10.340.10">
    <property type="match status" value="1"/>
</dbReference>
<evidence type="ECO:0000256" key="8">
    <source>
        <dbReference type="ARBA" id="ARBA00022741"/>
    </source>
</evidence>
<keyword evidence="8" id="KW-0547">Nucleotide-binding</keyword>
<feature type="domain" description="Histidine kinase" evidence="16">
    <location>
        <begin position="297"/>
        <end position="513"/>
    </location>
</feature>
<name>A0A5D8QA10_9THEO</name>
<dbReference type="InterPro" id="IPR003594">
    <property type="entry name" value="HATPase_dom"/>
</dbReference>
<dbReference type="Gene3D" id="1.10.287.130">
    <property type="match status" value="1"/>
</dbReference>
<dbReference type="InterPro" id="IPR004358">
    <property type="entry name" value="Sig_transdc_His_kin-like_C"/>
</dbReference>
<keyword evidence="6" id="KW-0808">Transferase</keyword>
<dbReference type="InterPro" id="IPR036097">
    <property type="entry name" value="HisK_dim/P_sf"/>
</dbReference>
<keyword evidence="12" id="KW-0902">Two-component regulatory system</keyword>
<dbReference type="EC" id="2.7.13.3" evidence="3"/>
<evidence type="ECO:0000256" key="1">
    <source>
        <dbReference type="ARBA" id="ARBA00000085"/>
    </source>
</evidence>
<dbReference type="SMART" id="SM00387">
    <property type="entry name" value="HATPase_c"/>
    <property type="match status" value="1"/>
</dbReference>
<feature type="domain" description="HAMP" evidence="17">
    <location>
        <begin position="216"/>
        <end position="268"/>
    </location>
</feature>
<proteinExistence type="predicted"/>
<accession>A0A5D8QA10</accession>
<dbReference type="InterPro" id="IPR003660">
    <property type="entry name" value="HAMP_dom"/>
</dbReference>
<gene>
    <name evidence="18" type="ORF">FWJ32_09585</name>
</gene>
<dbReference type="Pfam" id="PF00512">
    <property type="entry name" value="HisKA"/>
    <property type="match status" value="1"/>
</dbReference>
<keyword evidence="10" id="KW-0067">ATP-binding</keyword>
<dbReference type="Proteomes" id="UP000322976">
    <property type="component" value="Unassembled WGS sequence"/>
</dbReference>
<dbReference type="AlphaFoldDB" id="A0A5D8QA10"/>
<dbReference type="Pfam" id="PF00672">
    <property type="entry name" value="HAMP"/>
    <property type="match status" value="1"/>
</dbReference>
<feature type="transmembrane region" description="Helical" evidence="15">
    <location>
        <begin position="195"/>
        <end position="215"/>
    </location>
</feature>
<dbReference type="PROSITE" id="PS50109">
    <property type="entry name" value="HIS_KIN"/>
    <property type="match status" value="1"/>
</dbReference>
<keyword evidence="7 15" id="KW-0812">Transmembrane</keyword>
<dbReference type="InterPro" id="IPR003661">
    <property type="entry name" value="HisK_dim/P_dom"/>
</dbReference>
<dbReference type="RefSeq" id="WP_149545735.1">
    <property type="nucleotide sequence ID" value="NZ_VTPS01000014.1"/>
</dbReference>
<evidence type="ECO:0000256" key="3">
    <source>
        <dbReference type="ARBA" id="ARBA00012438"/>
    </source>
</evidence>
<keyword evidence="14" id="KW-0175">Coiled coil</keyword>
<evidence type="ECO:0000256" key="15">
    <source>
        <dbReference type="SAM" id="Phobius"/>
    </source>
</evidence>
<dbReference type="EMBL" id="VTPS01000014">
    <property type="protein sequence ID" value="TZE81420.1"/>
    <property type="molecule type" value="Genomic_DNA"/>
</dbReference>
<dbReference type="GO" id="GO:0000155">
    <property type="term" value="F:phosphorelay sensor kinase activity"/>
    <property type="evidence" value="ECO:0007669"/>
    <property type="project" value="InterPro"/>
</dbReference>
<keyword evidence="4" id="KW-1003">Cell membrane</keyword>
<dbReference type="Pfam" id="PF02518">
    <property type="entry name" value="HATPase_c"/>
    <property type="match status" value="1"/>
</dbReference>
<comment type="subcellular location">
    <subcellularLocation>
        <location evidence="2">Cell membrane</location>
        <topology evidence="2">Multi-pass membrane protein</topology>
    </subcellularLocation>
</comment>
<evidence type="ECO:0000256" key="13">
    <source>
        <dbReference type="ARBA" id="ARBA00023136"/>
    </source>
</evidence>
<reference evidence="18 19" key="1">
    <citation type="submission" date="2019-08" db="EMBL/GenBank/DDBJ databases">
        <title>Calorimonas adulescens gen. nov., sp. nov., an anaerobic thermophilic bacterium from Sakhalin hot spring.</title>
        <authorList>
            <person name="Khomyakova M.A."/>
            <person name="Merkel A.Y."/>
            <person name="Novikov A."/>
            <person name="Bonch-Osmolovskaya E.A."/>
            <person name="Slobodkin A.I."/>
        </authorList>
    </citation>
    <scope>NUCLEOTIDE SEQUENCE [LARGE SCALE GENOMIC DNA]</scope>
    <source>
        <strain evidence="18 19">A05MB</strain>
    </source>
</reference>
<evidence type="ECO:0000256" key="4">
    <source>
        <dbReference type="ARBA" id="ARBA00022475"/>
    </source>
</evidence>
<dbReference type="PROSITE" id="PS50885">
    <property type="entry name" value="HAMP"/>
    <property type="match status" value="1"/>
</dbReference>
<evidence type="ECO:0000256" key="6">
    <source>
        <dbReference type="ARBA" id="ARBA00022679"/>
    </source>
</evidence>
<evidence type="ECO:0000256" key="11">
    <source>
        <dbReference type="ARBA" id="ARBA00022989"/>
    </source>
</evidence>
<dbReference type="PANTHER" id="PTHR45528:SF1">
    <property type="entry name" value="SENSOR HISTIDINE KINASE CPXA"/>
    <property type="match status" value="1"/>
</dbReference>
<evidence type="ECO:0000256" key="14">
    <source>
        <dbReference type="SAM" id="Coils"/>
    </source>
</evidence>
<dbReference type="CDD" id="cd06225">
    <property type="entry name" value="HAMP"/>
    <property type="match status" value="1"/>
</dbReference>
<dbReference type="InterPro" id="IPR036890">
    <property type="entry name" value="HATPase_C_sf"/>
</dbReference>
<dbReference type="PRINTS" id="PR00344">
    <property type="entry name" value="BCTRLSENSOR"/>
</dbReference>
<evidence type="ECO:0000259" key="16">
    <source>
        <dbReference type="PROSITE" id="PS50109"/>
    </source>
</evidence>
<dbReference type="SUPFAM" id="SSF47384">
    <property type="entry name" value="Homodimeric domain of signal transducing histidine kinase"/>
    <property type="match status" value="1"/>
</dbReference>
<evidence type="ECO:0000313" key="18">
    <source>
        <dbReference type="EMBL" id="TZE81420.1"/>
    </source>
</evidence>
<evidence type="ECO:0000256" key="12">
    <source>
        <dbReference type="ARBA" id="ARBA00023012"/>
    </source>
</evidence>
<dbReference type="GO" id="GO:0005524">
    <property type="term" value="F:ATP binding"/>
    <property type="evidence" value="ECO:0007669"/>
    <property type="project" value="UniProtKB-KW"/>
</dbReference>
<dbReference type="SUPFAM" id="SSF55874">
    <property type="entry name" value="ATPase domain of HSP90 chaperone/DNA topoisomerase II/histidine kinase"/>
    <property type="match status" value="1"/>
</dbReference>
<dbReference type="FunFam" id="1.10.287.130:FF:000001">
    <property type="entry name" value="Two-component sensor histidine kinase"/>
    <property type="match status" value="1"/>
</dbReference>
<dbReference type="InterPro" id="IPR005467">
    <property type="entry name" value="His_kinase_dom"/>
</dbReference>
<evidence type="ECO:0000256" key="7">
    <source>
        <dbReference type="ARBA" id="ARBA00022692"/>
    </source>
</evidence>
<evidence type="ECO:0000256" key="10">
    <source>
        <dbReference type="ARBA" id="ARBA00022840"/>
    </source>
</evidence>
<evidence type="ECO:0000256" key="5">
    <source>
        <dbReference type="ARBA" id="ARBA00022553"/>
    </source>
</evidence>
<comment type="catalytic activity">
    <reaction evidence="1">
        <text>ATP + protein L-histidine = ADP + protein N-phospho-L-histidine.</text>
        <dbReference type="EC" id="2.7.13.3"/>
    </reaction>
</comment>